<dbReference type="SUPFAM" id="SSF55961">
    <property type="entry name" value="Bet v1-like"/>
    <property type="match status" value="1"/>
</dbReference>
<keyword evidence="2" id="KW-1185">Reference proteome</keyword>
<accession>A0AAN6Q013</accession>
<dbReference type="CDD" id="cd08863">
    <property type="entry name" value="SRPBCC_DUF1857"/>
    <property type="match status" value="1"/>
</dbReference>
<comment type="caution">
    <text evidence="1">The sequence shown here is derived from an EMBL/GenBank/DDBJ whole genome shotgun (WGS) entry which is preliminary data.</text>
</comment>
<dbReference type="Proteomes" id="UP001305647">
    <property type="component" value="Unassembled WGS sequence"/>
</dbReference>
<sequence length="181" mass="19742">MVVINLGYTAPVNPPGASPVLTPSQVWTGLQYKVRRAERFVPIITDCTIVSETTSSSSSTAAADNNDGAAATITRLVTFKPGSGPGDGSPVKEVCKLYPPCRIDFLQDDGTTIGNYVTFSAEEHDEEVMMTYVFQWRAEGVGEGSEEHKRLEGRYRETAKLAVEGSIRTIRKIFAGEMEMD</sequence>
<name>A0AAN6Q013_9PEZI</name>
<protein>
    <submittedName>
        <fullName evidence="1">DUF1857-domain-containing protein</fullName>
    </submittedName>
</protein>
<dbReference type="Pfam" id="PF08982">
    <property type="entry name" value="AtaL"/>
    <property type="match status" value="1"/>
</dbReference>
<evidence type="ECO:0000313" key="2">
    <source>
        <dbReference type="Proteomes" id="UP001305647"/>
    </source>
</evidence>
<dbReference type="AlphaFoldDB" id="A0AAN6Q013"/>
<reference evidence="1" key="1">
    <citation type="journal article" date="2023" name="Mol. Phylogenet. Evol.">
        <title>Genome-scale phylogeny and comparative genomics of the fungal order Sordariales.</title>
        <authorList>
            <person name="Hensen N."/>
            <person name="Bonometti L."/>
            <person name="Westerberg I."/>
            <person name="Brannstrom I.O."/>
            <person name="Guillou S."/>
            <person name="Cros-Aarteil S."/>
            <person name="Calhoun S."/>
            <person name="Haridas S."/>
            <person name="Kuo A."/>
            <person name="Mondo S."/>
            <person name="Pangilinan J."/>
            <person name="Riley R."/>
            <person name="LaButti K."/>
            <person name="Andreopoulos B."/>
            <person name="Lipzen A."/>
            <person name="Chen C."/>
            <person name="Yan M."/>
            <person name="Daum C."/>
            <person name="Ng V."/>
            <person name="Clum A."/>
            <person name="Steindorff A."/>
            <person name="Ohm R.A."/>
            <person name="Martin F."/>
            <person name="Silar P."/>
            <person name="Natvig D.O."/>
            <person name="Lalanne C."/>
            <person name="Gautier V."/>
            <person name="Ament-Velasquez S.L."/>
            <person name="Kruys A."/>
            <person name="Hutchinson M.I."/>
            <person name="Powell A.J."/>
            <person name="Barry K."/>
            <person name="Miller A.N."/>
            <person name="Grigoriev I.V."/>
            <person name="Debuchy R."/>
            <person name="Gladieux P."/>
            <person name="Hiltunen Thoren M."/>
            <person name="Johannesson H."/>
        </authorList>
    </citation>
    <scope>NUCLEOTIDE SEQUENCE</scope>
    <source>
        <strain evidence="1">CBS 757.83</strain>
    </source>
</reference>
<dbReference type="InterPro" id="IPR023393">
    <property type="entry name" value="START-like_dom_sf"/>
</dbReference>
<proteinExistence type="predicted"/>
<gene>
    <name evidence="1" type="ORF">N658DRAFT_220820</name>
</gene>
<evidence type="ECO:0000313" key="1">
    <source>
        <dbReference type="EMBL" id="KAK4098542.1"/>
    </source>
</evidence>
<dbReference type="Gene3D" id="3.30.530.20">
    <property type="match status" value="1"/>
</dbReference>
<dbReference type="EMBL" id="MU863658">
    <property type="protein sequence ID" value="KAK4098542.1"/>
    <property type="molecule type" value="Genomic_DNA"/>
</dbReference>
<reference evidence="1" key="2">
    <citation type="submission" date="2023-05" db="EMBL/GenBank/DDBJ databases">
        <authorList>
            <consortium name="Lawrence Berkeley National Laboratory"/>
            <person name="Steindorff A."/>
            <person name="Hensen N."/>
            <person name="Bonometti L."/>
            <person name="Westerberg I."/>
            <person name="Brannstrom I.O."/>
            <person name="Guillou S."/>
            <person name="Cros-Aarteil S."/>
            <person name="Calhoun S."/>
            <person name="Haridas S."/>
            <person name="Kuo A."/>
            <person name="Mondo S."/>
            <person name="Pangilinan J."/>
            <person name="Riley R."/>
            <person name="Labutti K."/>
            <person name="Andreopoulos B."/>
            <person name="Lipzen A."/>
            <person name="Chen C."/>
            <person name="Yanf M."/>
            <person name="Daum C."/>
            <person name="Ng V."/>
            <person name="Clum A."/>
            <person name="Ohm R."/>
            <person name="Martin F."/>
            <person name="Silar P."/>
            <person name="Natvig D."/>
            <person name="Lalanne C."/>
            <person name="Gautier V."/>
            <person name="Ament-Velasquez S.L."/>
            <person name="Kruys A."/>
            <person name="Hutchinson M.I."/>
            <person name="Powell A.J."/>
            <person name="Barry K."/>
            <person name="Miller A.N."/>
            <person name="Grigoriev I.V."/>
            <person name="Debuchy R."/>
            <person name="Gladieux P."/>
            <person name="Thoren M.H."/>
            <person name="Johannesson H."/>
        </authorList>
    </citation>
    <scope>NUCLEOTIDE SEQUENCE</scope>
    <source>
        <strain evidence="1">CBS 757.83</strain>
    </source>
</reference>
<organism evidence="1 2">
    <name type="scientific">Parathielavia hyrcaniae</name>
    <dbReference type="NCBI Taxonomy" id="113614"/>
    <lineage>
        <taxon>Eukaryota</taxon>
        <taxon>Fungi</taxon>
        <taxon>Dikarya</taxon>
        <taxon>Ascomycota</taxon>
        <taxon>Pezizomycotina</taxon>
        <taxon>Sordariomycetes</taxon>
        <taxon>Sordariomycetidae</taxon>
        <taxon>Sordariales</taxon>
        <taxon>Chaetomiaceae</taxon>
        <taxon>Parathielavia</taxon>
    </lineage>
</organism>
<dbReference type="InterPro" id="IPR015075">
    <property type="entry name" value="AtaL"/>
</dbReference>